<gene>
    <name evidence="2" type="ORF">PFISCL1PPCAC_21272</name>
</gene>
<evidence type="ECO:0000313" key="2">
    <source>
        <dbReference type="EMBL" id="GMT29975.1"/>
    </source>
</evidence>
<feature type="compositionally biased region" description="Basic and acidic residues" evidence="1">
    <location>
        <begin position="99"/>
        <end position="126"/>
    </location>
</feature>
<feature type="region of interest" description="Disordered" evidence="1">
    <location>
        <begin position="228"/>
        <end position="258"/>
    </location>
</feature>
<sequence>IKNQRPTDSWRRPVAGSIKPLAAPAAAPVAPAAAYCRPHGFVGEPTKASAAAAAASFNGFKSAVGSKGGVTAATAFKGFGTGKPANGAAPTARPSQQHSRPDDDKDYSPEAIEGRSCERVQYSDRHQQRKTRGVPEPDCPSRRAFVPEQTRWHAQGIRACEVCGEWITSNEKADQTVKELNGTGLYGEKITVARSKYWFKHPHAVARKTINSAPRSITALQDSLSNLNMKNEWEENNENDSDDDEIDESGSDSEECEE</sequence>
<feature type="non-terminal residue" evidence="2">
    <location>
        <position position="1"/>
    </location>
</feature>
<reference evidence="2" key="1">
    <citation type="submission" date="2023-10" db="EMBL/GenBank/DDBJ databases">
        <title>Genome assembly of Pristionchus species.</title>
        <authorList>
            <person name="Yoshida K."/>
            <person name="Sommer R.J."/>
        </authorList>
    </citation>
    <scope>NUCLEOTIDE SEQUENCE</scope>
    <source>
        <strain evidence="2">RS5133</strain>
    </source>
</reference>
<feature type="non-terminal residue" evidence="2">
    <location>
        <position position="258"/>
    </location>
</feature>
<protein>
    <submittedName>
        <fullName evidence="2">Uncharacterized protein</fullName>
    </submittedName>
</protein>
<evidence type="ECO:0000313" key="3">
    <source>
        <dbReference type="Proteomes" id="UP001432322"/>
    </source>
</evidence>
<evidence type="ECO:0000256" key="1">
    <source>
        <dbReference type="SAM" id="MobiDB-lite"/>
    </source>
</evidence>
<dbReference type="Proteomes" id="UP001432322">
    <property type="component" value="Unassembled WGS sequence"/>
</dbReference>
<organism evidence="2 3">
    <name type="scientific">Pristionchus fissidentatus</name>
    <dbReference type="NCBI Taxonomy" id="1538716"/>
    <lineage>
        <taxon>Eukaryota</taxon>
        <taxon>Metazoa</taxon>
        <taxon>Ecdysozoa</taxon>
        <taxon>Nematoda</taxon>
        <taxon>Chromadorea</taxon>
        <taxon>Rhabditida</taxon>
        <taxon>Rhabditina</taxon>
        <taxon>Diplogasteromorpha</taxon>
        <taxon>Diplogasteroidea</taxon>
        <taxon>Neodiplogasteridae</taxon>
        <taxon>Pristionchus</taxon>
    </lineage>
</organism>
<name>A0AAV5WE70_9BILA</name>
<feature type="compositionally biased region" description="Acidic residues" evidence="1">
    <location>
        <begin position="234"/>
        <end position="258"/>
    </location>
</feature>
<dbReference type="EMBL" id="BTSY01000005">
    <property type="protein sequence ID" value="GMT29975.1"/>
    <property type="molecule type" value="Genomic_DNA"/>
</dbReference>
<feature type="region of interest" description="Disordered" evidence="1">
    <location>
        <begin position="80"/>
        <end position="142"/>
    </location>
</feature>
<keyword evidence="3" id="KW-1185">Reference proteome</keyword>
<comment type="caution">
    <text evidence="2">The sequence shown here is derived from an EMBL/GenBank/DDBJ whole genome shotgun (WGS) entry which is preliminary data.</text>
</comment>
<accession>A0AAV5WE70</accession>
<dbReference type="AlphaFoldDB" id="A0AAV5WE70"/>
<proteinExistence type="predicted"/>